<evidence type="ECO:0000313" key="2">
    <source>
        <dbReference type="EMBL" id="SKA66953.1"/>
    </source>
</evidence>
<feature type="chain" id="PRO_5013114962" description="Tetratricopeptide repeat-containing protein" evidence="1">
    <location>
        <begin position="29"/>
        <end position="395"/>
    </location>
</feature>
<keyword evidence="1" id="KW-0732">Signal</keyword>
<evidence type="ECO:0000313" key="3">
    <source>
        <dbReference type="Proteomes" id="UP000190162"/>
    </source>
</evidence>
<name>A0A1T4VPP9_9GAMM</name>
<evidence type="ECO:0000256" key="1">
    <source>
        <dbReference type="SAM" id="SignalP"/>
    </source>
</evidence>
<gene>
    <name evidence="2" type="ORF">SAMN02745132_04163</name>
</gene>
<dbReference type="Proteomes" id="UP000190162">
    <property type="component" value="Unassembled WGS sequence"/>
</dbReference>
<organism evidence="2 3">
    <name type="scientific">Enterovibrio nigricans DSM 22720</name>
    <dbReference type="NCBI Taxonomy" id="1121868"/>
    <lineage>
        <taxon>Bacteria</taxon>
        <taxon>Pseudomonadati</taxon>
        <taxon>Pseudomonadota</taxon>
        <taxon>Gammaproteobacteria</taxon>
        <taxon>Vibrionales</taxon>
        <taxon>Vibrionaceae</taxon>
        <taxon>Enterovibrio</taxon>
    </lineage>
</organism>
<feature type="signal peptide" evidence="1">
    <location>
        <begin position="1"/>
        <end position="28"/>
    </location>
</feature>
<evidence type="ECO:0008006" key="4">
    <source>
        <dbReference type="Google" id="ProtNLM"/>
    </source>
</evidence>
<accession>A0A1T4VPP9</accession>
<protein>
    <recommendedName>
        <fullName evidence="4">Tetratricopeptide repeat-containing protein</fullName>
    </recommendedName>
</protein>
<dbReference type="AlphaFoldDB" id="A0A1T4VPP9"/>
<dbReference type="SUPFAM" id="SSF48452">
    <property type="entry name" value="TPR-like"/>
    <property type="match status" value="2"/>
</dbReference>
<dbReference type="SMART" id="SM00028">
    <property type="entry name" value="TPR"/>
    <property type="match status" value="4"/>
</dbReference>
<reference evidence="3" key="1">
    <citation type="submission" date="2017-02" db="EMBL/GenBank/DDBJ databases">
        <authorList>
            <person name="Varghese N."/>
            <person name="Submissions S."/>
        </authorList>
    </citation>
    <scope>NUCLEOTIDE SEQUENCE [LARGE SCALE GENOMIC DNA]</scope>
    <source>
        <strain evidence="3">DSM 22720</strain>
    </source>
</reference>
<dbReference type="EMBL" id="FUXU01000090">
    <property type="protein sequence ID" value="SKA66953.1"/>
    <property type="molecule type" value="Genomic_DNA"/>
</dbReference>
<keyword evidence="3" id="KW-1185">Reference proteome</keyword>
<dbReference type="InterPro" id="IPR019734">
    <property type="entry name" value="TPR_rpt"/>
</dbReference>
<dbReference type="InterPro" id="IPR011990">
    <property type="entry name" value="TPR-like_helical_dom_sf"/>
</dbReference>
<sequence>MMKMSFALTPFISLLFAMCLFVSQGAFSAQLSQTTARSAIKAFEYQDNEEWEKAIAALSSARVQTDYDKAYINRMLGVMYWQNNQPTHAITSLQTSVSLEALEPDAQNAAKRMLADLYMTREQYGSALPLYYSLTKEKDIKSSDLAQIWLRIAQANYQQNMNRKALDAIHTHLKLGKATVSSLSLKLGAELRLKKWTSSISTLKRLLTLEPTKKAWWLQLVSSYQKLDDQEGMLNTLVLAQRKGISLNQSEKQLMAQLYARAGVPEKAAVLLSEINQSPRDKTLLVMEASYWQQAKEWDKAISAWKRAANEEPSHLWIVAQLEIQQGQYREALETLNHITEPKRKVDVELARVRAYEKLGDLDAALLHAKRAQEYAPSPQTKSWIQYLTKKRANH</sequence>
<proteinExistence type="predicted"/>
<dbReference type="Gene3D" id="1.25.40.10">
    <property type="entry name" value="Tetratricopeptide repeat domain"/>
    <property type="match status" value="3"/>
</dbReference>